<dbReference type="OrthoDB" id="9757546at2"/>
<dbReference type="AlphaFoldDB" id="A0A3G8YCI9"/>
<keyword evidence="3 7" id="KW-0479">Metal-binding</keyword>
<accession>A0A3G8YCI9</accession>
<evidence type="ECO:0000256" key="4">
    <source>
        <dbReference type="ARBA" id="ARBA00022764"/>
    </source>
</evidence>
<feature type="domain" description="Blue (type 1) copper" evidence="9">
    <location>
        <begin position="178"/>
        <end position="249"/>
    </location>
</feature>
<keyword evidence="5" id="KW-0249">Electron transport</keyword>
<feature type="signal peptide" evidence="8">
    <location>
        <begin position="1"/>
        <end position="26"/>
    </location>
</feature>
<evidence type="ECO:0000256" key="8">
    <source>
        <dbReference type="SAM" id="SignalP"/>
    </source>
</evidence>
<dbReference type="GO" id="GO:0009055">
    <property type="term" value="F:electron transfer activity"/>
    <property type="evidence" value="ECO:0007669"/>
    <property type="project" value="InterPro"/>
</dbReference>
<protein>
    <recommendedName>
        <fullName evidence="9">Blue (type 1) copper domain-containing protein</fullName>
    </recommendedName>
</protein>
<reference evidence="10 11" key="1">
    <citation type="submission" date="2018-11" db="EMBL/GenBank/DDBJ databases">
        <title>Deinococcus shelandsis sp. nov., isolated from South Shetland Islands soil of Antarctica.</title>
        <authorList>
            <person name="Tian J."/>
        </authorList>
    </citation>
    <scope>NUCLEOTIDE SEQUENCE [LARGE SCALE GENOMIC DNA]</scope>
    <source>
        <strain evidence="10 11">S14-83T</strain>
    </source>
</reference>
<evidence type="ECO:0000256" key="5">
    <source>
        <dbReference type="ARBA" id="ARBA00022982"/>
    </source>
</evidence>
<keyword evidence="4" id="KW-0574">Periplasm</keyword>
<feature type="binding site" evidence="7">
    <location>
        <position position="243"/>
    </location>
    <ligand>
        <name>Cu cation</name>
        <dbReference type="ChEBI" id="CHEBI:23378"/>
    </ligand>
</feature>
<proteinExistence type="predicted"/>
<sequence length="252" mass="25982">MLPRSFARTLVGCAALNLGLSLAAPAAVYPFRHNLPPTLEPQAAGQLTVQTLESGRTESLLSLSGLTPQTAYMAHYHALGAQPGASACDSDGPVTLGFPAFKADAQGRASVKLSAAPNVLAGNAGAYVNVHLASDLASVPLCAAVLKVAALNGKAAPVSAKAAPAPVSLQKISIIDNAFRPPTLSIKVGDSVTWTHDGQITHNVKSTTAAGPQSGDLHHGDTYSFTFKQAGTYLFYCSYHEGMSGTITVTNR</sequence>
<dbReference type="SUPFAM" id="SSF49503">
    <property type="entry name" value="Cupredoxins"/>
    <property type="match status" value="1"/>
</dbReference>
<comment type="subcellular location">
    <subcellularLocation>
        <location evidence="1">Periplasm</location>
    </subcellularLocation>
</comment>
<evidence type="ECO:0000256" key="6">
    <source>
        <dbReference type="ARBA" id="ARBA00023008"/>
    </source>
</evidence>
<feature type="binding site" evidence="7">
    <location>
        <position position="240"/>
    </location>
    <ligand>
        <name>Cu cation</name>
        <dbReference type="ChEBI" id="CHEBI:23378"/>
    </ligand>
</feature>
<dbReference type="KEGG" id="dph:EHF33_10410"/>
<evidence type="ECO:0000256" key="3">
    <source>
        <dbReference type="ARBA" id="ARBA00022723"/>
    </source>
</evidence>
<dbReference type="PANTHER" id="PTHR36507">
    <property type="entry name" value="BLL1555 PROTEIN"/>
    <property type="match status" value="1"/>
</dbReference>
<dbReference type="Gene3D" id="2.60.40.420">
    <property type="entry name" value="Cupredoxins - blue copper proteins"/>
    <property type="match status" value="1"/>
</dbReference>
<evidence type="ECO:0000256" key="2">
    <source>
        <dbReference type="ARBA" id="ARBA00022448"/>
    </source>
</evidence>
<dbReference type="PANTHER" id="PTHR36507:SF1">
    <property type="entry name" value="BLL1555 PROTEIN"/>
    <property type="match status" value="1"/>
</dbReference>
<evidence type="ECO:0000256" key="1">
    <source>
        <dbReference type="ARBA" id="ARBA00004418"/>
    </source>
</evidence>
<dbReference type="PRINTS" id="PR00155">
    <property type="entry name" value="AMICYANIN"/>
</dbReference>
<dbReference type="Pfam" id="PF00127">
    <property type="entry name" value="Copper-bind"/>
    <property type="match status" value="1"/>
</dbReference>
<evidence type="ECO:0000256" key="7">
    <source>
        <dbReference type="PIRSR" id="PIRSR602386-1"/>
    </source>
</evidence>
<evidence type="ECO:0000259" key="9">
    <source>
        <dbReference type="Pfam" id="PF00127"/>
    </source>
</evidence>
<comment type="cofactor">
    <cofactor evidence="7">
        <name>Cu cation</name>
        <dbReference type="ChEBI" id="CHEBI:23378"/>
    </cofactor>
    <text evidence="7">Binds 1 copper ion per subunit.</text>
</comment>
<dbReference type="EMBL" id="CP034183">
    <property type="protein sequence ID" value="AZI43102.1"/>
    <property type="molecule type" value="Genomic_DNA"/>
</dbReference>
<dbReference type="GO" id="GO:0042597">
    <property type="term" value="C:periplasmic space"/>
    <property type="evidence" value="ECO:0007669"/>
    <property type="project" value="UniProtKB-SubCell"/>
</dbReference>
<dbReference type="GO" id="GO:0005507">
    <property type="term" value="F:copper ion binding"/>
    <property type="evidence" value="ECO:0007669"/>
    <property type="project" value="InterPro"/>
</dbReference>
<dbReference type="InterPro" id="IPR002386">
    <property type="entry name" value="Amicyanin/Pseudoazurin"/>
</dbReference>
<feature type="chain" id="PRO_5018244150" description="Blue (type 1) copper domain-containing protein" evidence="8">
    <location>
        <begin position="27"/>
        <end position="252"/>
    </location>
</feature>
<dbReference type="Proteomes" id="UP000276417">
    <property type="component" value="Chromosome 1"/>
</dbReference>
<feature type="binding site" evidence="7">
    <location>
        <position position="202"/>
    </location>
    <ligand>
        <name>Cu cation</name>
        <dbReference type="ChEBI" id="CHEBI:23378"/>
    </ligand>
</feature>
<feature type="binding site" evidence="7">
    <location>
        <position position="237"/>
    </location>
    <ligand>
        <name>Cu cation</name>
        <dbReference type="ChEBI" id="CHEBI:23378"/>
    </ligand>
</feature>
<keyword evidence="6 7" id="KW-0186">Copper</keyword>
<evidence type="ECO:0000313" key="10">
    <source>
        <dbReference type="EMBL" id="AZI43102.1"/>
    </source>
</evidence>
<keyword evidence="8" id="KW-0732">Signal</keyword>
<dbReference type="RefSeq" id="WP_124870989.1">
    <property type="nucleotide sequence ID" value="NZ_CP034183.1"/>
</dbReference>
<name>A0A3G8YCI9_9DEIO</name>
<organism evidence="10 11">
    <name type="scientific">Deinococcus psychrotolerans</name>
    <dbReference type="NCBI Taxonomy" id="2489213"/>
    <lineage>
        <taxon>Bacteria</taxon>
        <taxon>Thermotogati</taxon>
        <taxon>Deinococcota</taxon>
        <taxon>Deinococci</taxon>
        <taxon>Deinococcales</taxon>
        <taxon>Deinococcaceae</taxon>
        <taxon>Deinococcus</taxon>
    </lineage>
</organism>
<dbReference type="InterPro" id="IPR008972">
    <property type="entry name" value="Cupredoxin"/>
</dbReference>
<keyword evidence="2" id="KW-0813">Transport</keyword>
<dbReference type="InterPro" id="IPR052721">
    <property type="entry name" value="ET_Amicyanin"/>
</dbReference>
<dbReference type="InterPro" id="IPR000923">
    <property type="entry name" value="BlueCu_1"/>
</dbReference>
<evidence type="ECO:0000313" key="11">
    <source>
        <dbReference type="Proteomes" id="UP000276417"/>
    </source>
</evidence>
<keyword evidence="11" id="KW-1185">Reference proteome</keyword>
<gene>
    <name evidence="10" type="ORF">EHF33_10410</name>
</gene>